<evidence type="ECO:0000313" key="2">
    <source>
        <dbReference type="Proteomes" id="UP000187181"/>
    </source>
</evidence>
<protein>
    <recommendedName>
        <fullName evidence="3">Glycosyl transferase</fullName>
    </recommendedName>
</protein>
<evidence type="ECO:0008006" key="3">
    <source>
        <dbReference type="Google" id="ProtNLM"/>
    </source>
</evidence>
<gene>
    <name evidence="1" type="ORF">SAMN05444128_3380</name>
</gene>
<dbReference type="AlphaFoldDB" id="A0A1R3XQU9"/>
<reference evidence="2" key="1">
    <citation type="submission" date="2017-01" db="EMBL/GenBank/DDBJ databases">
        <authorList>
            <person name="Varghese N."/>
            <person name="Submissions S."/>
        </authorList>
    </citation>
    <scope>NUCLEOTIDE SEQUENCE [LARGE SCALE GENOMIC DNA]</scope>
    <source>
        <strain evidence="2">LP100</strain>
    </source>
</reference>
<keyword evidence="2" id="KW-1185">Reference proteome</keyword>
<dbReference type="STRING" id="1317125.SAMN05444128_3380"/>
<dbReference type="OrthoDB" id="9793805at2"/>
<name>A0A1R3XQU9_9BACT</name>
<evidence type="ECO:0000313" key="1">
    <source>
        <dbReference type="EMBL" id="SIT93995.1"/>
    </source>
</evidence>
<sequence>MKILYAIQGTGNGHLTRALEVIPALQRHGELDLLVSGCQVDLSLPYPVKYRLNGLSFIFGKNGGVDFYRTIAQASSRSFYKEIHRLPVRDYDLVISDFEPISAWACLLAKKHCVGLSNQVAVLNQNVPKPKEADPMGKFILKNYAPTTAPYGFHFARFDDTIFTPIVRKQVRQLQVSNQGHYTVYLPAHDDHKIVNRLTRFRHVEWHVFSKHNKQAFQLDNVSVQPIQNDLFLQSMAASAGVLCAAGFGTPSEVLYLQKKLLVVPMKNQFEQVCNAAALQHMGVATIKSLKKKHLPRIHEWLEHAAPIQVDYPDETDAIVQRIVQENT</sequence>
<proteinExistence type="predicted"/>
<organism evidence="1 2">
    <name type="scientific">Pontibacter indicus</name>
    <dbReference type="NCBI Taxonomy" id="1317125"/>
    <lineage>
        <taxon>Bacteria</taxon>
        <taxon>Pseudomonadati</taxon>
        <taxon>Bacteroidota</taxon>
        <taxon>Cytophagia</taxon>
        <taxon>Cytophagales</taxon>
        <taxon>Hymenobacteraceae</taxon>
        <taxon>Pontibacter</taxon>
    </lineage>
</organism>
<dbReference type="Gene3D" id="3.40.50.2000">
    <property type="entry name" value="Glycogen Phosphorylase B"/>
    <property type="match status" value="1"/>
</dbReference>
<dbReference type="Proteomes" id="UP000187181">
    <property type="component" value="Unassembled WGS sequence"/>
</dbReference>
<dbReference type="Pfam" id="PF13528">
    <property type="entry name" value="Glyco_trans_1_3"/>
    <property type="match status" value="1"/>
</dbReference>
<accession>A0A1R3XQU9</accession>
<dbReference type="EMBL" id="FTPP01000003">
    <property type="protein sequence ID" value="SIT93995.1"/>
    <property type="molecule type" value="Genomic_DNA"/>
</dbReference>
<dbReference type="RefSeq" id="WP_076671191.1">
    <property type="nucleotide sequence ID" value="NZ_FTPP01000003.1"/>
</dbReference>
<dbReference type="SUPFAM" id="SSF53756">
    <property type="entry name" value="UDP-Glycosyltransferase/glycogen phosphorylase"/>
    <property type="match status" value="1"/>
</dbReference>